<proteinExistence type="predicted"/>
<feature type="region of interest" description="Disordered" evidence="1">
    <location>
        <begin position="1"/>
        <end position="25"/>
    </location>
</feature>
<sequence>MSAPDRTPHTRRRHPARHGRPPASAASIELPPLIETFVLFLIGSTLGFSVYQFTR</sequence>
<evidence type="ECO:0000256" key="1">
    <source>
        <dbReference type="SAM" id="MobiDB-lite"/>
    </source>
</evidence>
<keyword evidence="2" id="KW-1133">Transmembrane helix</keyword>
<comment type="caution">
    <text evidence="3">The sequence shown here is derived from an EMBL/GenBank/DDBJ whole genome shotgun (WGS) entry which is preliminary data.</text>
</comment>
<protein>
    <submittedName>
        <fullName evidence="3">Uncharacterized protein</fullName>
    </submittedName>
</protein>
<keyword evidence="2" id="KW-0812">Transmembrane</keyword>
<evidence type="ECO:0000313" key="4">
    <source>
        <dbReference type="Proteomes" id="UP000016986"/>
    </source>
</evidence>
<feature type="compositionally biased region" description="Basic residues" evidence="1">
    <location>
        <begin position="9"/>
        <end position="20"/>
    </location>
</feature>
<evidence type="ECO:0000313" key="3">
    <source>
        <dbReference type="EMBL" id="GAD51895.1"/>
    </source>
</evidence>
<reference evidence="3 4" key="1">
    <citation type="submission" date="2013-09" db="EMBL/GenBank/DDBJ databases">
        <title>Whole genome sequencing of Halarchaeum acidiphilum strain MH1-52-1.</title>
        <authorList>
            <person name="Shimane Y."/>
            <person name="Minegishi H."/>
            <person name="Nishi S."/>
            <person name="Echigo A."/>
            <person name="Shuto A."/>
            <person name="Konishi M."/>
            <person name="Ito T."/>
            <person name="Ohkuma M."/>
            <person name="Ohta Y."/>
            <person name="Nagano Y."/>
            <person name="Tsubouchi T."/>
            <person name="Mori K."/>
            <person name="Usui K."/>
            <person name="Kamekura M."/>
            <person name="Usami R."/>
            <person name="Takaki Y."/>
            <person name="Hatada Y."/>
        </authorList>
    </citation>
    <scope>NUCLEOTIDE SEQUENCE [LARGE SCALE GENOMIC DNA]</scope>
    <source>
        <strain evidence="3 4">JCM 16109</strain>
    </source>
</reference>
<gene>
    <name evidence="3" type="ORF">MBEHAL_0655</name>
</gene>
<dbReference type="EMBL" id="BATA01000010">
    <property type="protein sequence ID" value="GAD51895.1"/>
    <property type="molecule type" value="Genomic_DNA"/>
</dbReference>
<keyword evidence="4" id="KW-1185">Reference proteome</keyword>
<feature type="transmembrane region" description="Helical" evidence="2">
    <location>
        <begin position="37"/>
        <end position="54"/>
    </location>
</feature>
<organism evidence="3 4">
    <name type="scientific">Halarchaeum acidiphilum MH1-52-1</name>
    <dbReference type="NCBI Taxonomy" id="1261545"/>
    <lineage>
        <taxon>Archaea</taxon>
        <taxon>Methanobacteriati</taxon>
        <taxon>Methanobacteriota</taxon>
        <taxon>Stenosarchaea group</taxon>
        <taxon>Halobacteria</taxon>
        <taxon>Halobacteriales</taxon>
        <taxon>Halobacteriaceae</taxon>
    </lineage>
</organism>
<dbReference type="Proteomes" id="UP000016986">
    <property type="component" value="Unassembled WGS sequence"/>
</dbReference>
<dbReference type="AlphaFoldDB" id="U2YSC4"/>
<accession>U2YSC4</accession>
<name>U2YSC4_9EURY</name>
<evidence type="ECO:0000256" key="2">
    <source>
        <dbReference type="SAM" id="Phobius"/>
    </source>
</evidence>
<keyword evidence="2" id="KW-0472">Membrane</keyword>